<accession>A0A8J2HBF1</accession>
<dbReference type="PANTHER" id="PTHR12830">
    <property type="entry name" value="ANAPHASE-PROMOTING COMPLEX SUBUNIT 5"/>
    <property type="match status" value="1"/>
</dbReference>
<feature type="domain" description="Anaphase-promoting complex subunit 5 N-terminal" evidence="5">
    <location>
        <begin position="21"/>
        <end position="160"/>
    </location>
</feature>
<gene>
    <name evidence="6" type="ORF">HICCMSTLAB_LOCUS4210</name>
</gene>
<dbReference type="GO" id="GO:0045842">
    <property type="term" value="P:positive regulation of mitotic metaphase/anaphase transition"/>
    <property type="evidence" value="ECO:0007669"/>
    <property type="project" value="TreeGrafter"/>
</dbReference>
<keyword evidence="7" id="KW-1185">Reference proteome</keyword>
<evidence type="ECO:0000256" key="1">
    <source>
        <dbReference type="ARBA" id="ARBA00022618"/>
    </source>
</evidence>
<dbReference type="EMBL" id="CAJNRD030001118">
    <property type="protein sequence ID" value="CAG5084832.1"/>
    <property type="molecule type" value="Genomic_DNA"/>
</dbReference>
<dbReference type="AlphaFoldDB" id="A0A8J2HBF1"/>
<dbReference type="GO" id="GO:0051301">
    <property type="term" value="P:cell division"/>
    <property type="evidence" value="ECO:0007669"/>
    <property type="project" value="UniProtKB-KW"/>
</dbReference>
<dbReference type="PANTHER" id="PTHR12830:SF9">
    <property type="entry name" value="ANAPHASE-PROMOTING COMPLEX SUBUNIT 5"/>
    <property type="match status" value="1"/>
</dbReference>
<proteinExistence type="predicted"/>
<keyword evidence="2" id="KW-0498">Mitosis</keyword>
<dbReference type="OrthoDB" id="2504561at2759"/>
<evidence type="ECO:0000256" key="2">
    <source>
        <dbReference type="ARBA" id="ARBA00022776"/>
    </source>
</evidence>
<dbReference type="InterPro" id="IPR048968">
    <property type="entry name" value="Apc5_N"/>
</dbReference>
<dbReference type="GO" id="GO:0070979">
    <property type="term" value="P:protein K11-linked ubiquitination"/>
    <property type="evidence" value="ECO:0007669"/>
    <property type="project" value="TreeGrafter"/>
</dbReference>
<evidence type="ECO:0000256" key="3">
    <source>
        <dbReference type="ARBA" id="ARBA00022786"/>
    </source>
</evidence>
<keyword evidence="4" id="KW-0131">Cell cycle</keyword>
<dbReference type="GO" id="GO:0031145">
    <property type="term" value="P:anaphase-promoting complex-dependent catabolic process"/>
    <property type="evidence" value="ECO:0007669"/>
    <property type="project" value="TreeGrafter"/>
</dbReference>
<dbReference type="Pfam" id="PF21371">
    <property type="entry name" value="Apc5_N"/>
    <property type="match status" value="1"/>
</dbReference>
<organism evidence="6 7">
    <name type="scientific">Cotesia congregata</name>
    <name type="common">Parasitoid wasp</name>
    <name type="synonym">Apanteles congregatus</name>
    <dbReference type="NCBI Taxonomy" id="51543"/>
    <lineage>
        <taxon>Eukaryota</taxon>
        <taxon>Metazoa</taxon>
        <taxon>Ecdysozoa</taxon>
        <taxon>Arthropoda</taxon>
        <taxon>Hexapoda</taxon>
        <taxon>Insecta</taxon>
        <taxon>Pterygota</taxon>
        <taxon>Neoptera</taxon>
        <taxon>Endopterygota</taxon>
        <taxon>Hymenoptera</taxon>
        <taxon>Apocrita</taxon>
        <taxon>Ichneumonoidea</taxon>
        <taxon>Braconidae</taxon>
        <taxon>Microgastrinae</taxon>
        <taxon>Cotesia</taxon>
    </lineage>
</organism>
<dbReference type="CDD" id="cd16270">
    <property type="entry name" value="Apc5_N"/>
    <property type="match status" value="1"/>
</dbReference>
<name>A0A8J2HBF1_COTCN</name>
<evidence type="ECO:0000256" key="4">
    <source>
        <dbReference type="ARBA" id="ARBA00023306"/>
    </source>
</evidence>
<comment type="caution">
    <text evidence="6">The sequence shown here is derived from an EMBL/GenBank/DDBJ whole genome shotgun (WGS) entry which is preliminary data.</text>
</comment>
<sequence>MYKELSNVEEHISKSPKDTLTPYKIAVILLIKCYCSTNIKTIRERRDFCVIILKLIQTPDMEMDTLLTELHSPNHILQCFAKELESECLHMCNTGIEGLSELFDVLTRFMKSSMDHSLSSHLLCRNSVLGLYVRRIIVFFEQLSFSDVAQLYDAFVRNFNRSAVVVANWKSDKITGNIVKRNKNNTWDGRRAELLVAQQAHILQTNEYKAMLPSKLQTIVRELLNYNSYYAEVVSSKICDILPTLKKK</sequence>
<evidence type="ECO:0000259" key="5">
    <source>
        <dbReference type="Pfam" id="PF21371"/>
    </source>
</evidence>
<reference evidence="6" key="1">
    <citation type="submission" date="2021-04" db="EMBL/GenBank/DDBJ databases">
        <authorList>
            <person name="Chebbi M.A.C M."/>
        </authorList>
    </citation>
    <scope>NUCLEOTIDE SEQUENCE</scope>
</reference>
<keyword evidence="1" id="KW-0132">Cell division</keyword>
<keyword evidence="3" id="KW-0833">Ubl conjugation pathway</keyword>
<protein>
    <submittedName>
        <fullName evidence="6">Similar to Anapc5: Anaphase-promoting complex subunit 5 (Rattus norvegicus)</fullName>
    </submittedName>
</protein>
<dbReference type="GO" id="GO:0005680">
    <property type="term" value="C:anaphase-promoting complex"/>
    <property type="evidence" value="ECO:0007669"/>
    <property type="project" value="InterPro"/>
</dbReference>
<evidence type="ECO:0000313" key="6">
    <source>
        <dbReference type="EMBL" id="CAG5084832.1"/>
    </source>
</evidence>
<evidence type="ECO:0000313" key="7">
    <source>
        <dbReference type="Proteomes" id="UP000786811"/>
    </source>
</evidence>
<dbReference type="InterPro" id="IPR037679">
    <property type="entry name" value="Apc5"/>
</dbReference>
<dbReference type="Proteomes" id="UP000786811">
    <property type="component" value="Unassembled WGS sequence"/>
</dbReference>